<reference evidence="5" key="1">
    <citation type="submission" date="2020-10" db="EMBL/GenBank/DDBJ databases">
        <authorList>
            <person name="Kusch S."/>
        </authorList>
    </citation>
    <scope>NUCLEOTIDE SEQUENCE</scope>
    <source>
        <strain evidence="5">SwB9</strain>
    </source>
</reference>
<dbReference type="CDD" id="cd05233">
    <property type="entry name" value="SDR_c"/>
    <property type="match status" value="1"/>
</dbReference>
<dbReference type="InterPro" id="IPR002347">
    <property type="entry name" value="SDR_fam"/>
</dbReference>
<dbReference type="PROSITE" id="PS00061">
    <property type="entry name" value="ADH_SHORT"/>
    <property type="match status" value="1"/>
</dbReference>
<dbReference type="Proteomes" id="UP000624404">
    <property type="component" value="Unassembled WGS sequence"/>
</dbReference>
<evidence type="ECO:0000256" key="3">
    <source>
        <dbReference type="ARBA" id="ARBA00023002"/>
    </source>
</evidence>
<sequence length="354" mass="37794">MFHNVVPHIDIQTWGLTLPSLSKEISHLLCISLLVLKIPNVSPALTLLHLRIFLAISQIIKMSSNGQSADTNRVHAGKVAIVTGSARSIGAGIARNLASKGANILISYLTEASDKAAAELAEELTKKHGIVAVPCRSDISTPEGCAAIIETCISKMPPNTKTNKLQIDILINCAAIMIGIGPLESVTHADFIKSYETNVLAPILLTSACKPYLPTDRSGRIVNVSSIGQKVGTPYLTLYNGTKGALEAMTRTWSRELAEHATVNTINPGSVLTDMFRQCSDDVLAAQAQWSPLIPLSGVREWDTEEVKTVGKKWGGRPAYVEEIASIVAMVCSSESAWMTGSVVSANGGQCFST</sequence>
<dbReference type="FunFam" id="3.40.50.720:FF:000374">
    <property type="entry name" value="3-oxoacyl-(Acyl-carrier-protein) reductase"/>
    <property type="match status" value="1"/>
</dbReference>
<keyword evidence="6" id="KW-1185">Reference proteome</keyword>
<proteinExistence type="inferred from homology"/>
<dbReference type="InterPro" id="IPR036291">
    <property type="entry name" value="NAD(P)-bd_dom_sf"/>
</dbReference>
<dbReference type="AlphaFoldDB" id="A0A8H2ZVF3"/>
<comment type="similarity">
    <text evidence="1 4">Belongs to the short-chain dehydrogenases/reductases (SDR) family.</text>
</comment>
<keyword evidence="3" id="KW-0560">Oxidoreductase</keyword>
<dbReference type="Pfam" id="PF00106">
    <property type="entry name" value="adh_short"/>
    <property type="match status" value="1"/>
</dbReference>
<protein>
    <submittedName>
        <fullName evidence="5">E2a5fe46-6f97-4c6c-8be5-bcf992911544</fullName>
    </submittedName>
</protein>
<dbReference type="InterPro" id="IPR020904">
    <property type="entry name" value="Sc_DH/Rdtase_CS"/>
</dbReference>
<gene>
    <name evidence="5" type="ORF">SCLTRI_LOCUS10270</name>
</gene>
<evidence type="ECO:0000313" key="6">
    <source>
        <dbReference type="Proteomes" id="UP000624404"/>
    </source>
</evidence>
<organism evidence="5 6">
    <name type="scientific">Sclerotinia trifoliorum</name>
    <dbReference type="NCBI Taxonomy" id="28548"/>
    <lineage>
        <taxon>Eukaryota</taxon>
        <taxon>Fungi</taxon>
        <taxon>Dikarya</taxon>
        <taxon>Ascomycota</taxon>
        <taxon>Pezizomycotina</taxon>
        <taxon>Leotiomycetes</taxon>
        <taxon>Helotiales</taxon>
        <taxon>Sclerotiniaceae</taxon>
        <taxon>Sclerotinia</taxon>
    </lineage>
</organism>
<dbReference type="PANTHER" id="PTHR43639:SF1">
    <property type="entry name" value="SHORT-CHAIN DEHYDROGENASE_REDUCTASE FAMILY PROTEIN"/>
    <property type="match status" value="1"/>
</dbReference>
<dbReference type="Gene3D" id="3.40.50.720">
    <property type="entry name" value="NAD(P)-binding Rossmann-like Domain"/>
    <property type="match status" value="1"/>
</dbReference>
<name>A0A8H2ZVF3_9HELO</name>
<accession>A0A8H2ZVF3</accession>
<dbReference type="OrthoDB" id="47007at2759"/>
<evidence type="ECO:0000313" key="5">
    <source>
        <dbReference type="EMBL" id="CAD6455536.1"/>
    </source>
</evidence>
<evidence type="ECO:0000256" key="2">
    <source>
        <dbReference type="ARBA" id="ARBA00022857"/>
    </source>
</evidence>
<dbReference type="PANTHER" id="PTHR43639">
    <property type="entry name" value="OXIDOREDUCTASE, SHORT-CHAIN DEHYDROGENASE/REDUCTASE FAMILY (AFU_ORTHOLOGUE AFUA_5G02870)"/>
    <property type="match status" value="1"/>
</dbReference>
<dbReference type="EMBL" id="CAJHIA010000037">
    <property type="protein sequence ID" value="CAD6455536.1"/>
    <property type="molecule type" value="Genomic_DNA"/>
</dbReference>
<evidence type="ECO:0000256" key="4">
    <source>
        <dbReference type="RuleBase" id="RU000363"/>
    </source>
</evidence>
<dbReference type="PRINTS" id="PR00081">
    <property type="entry name" value="GDHRDH"/>
</dbReference>
<dbReference type="GO" id="GO:0016491">
    <property type="term" value="F:oxidoreductase activity"/>
    <property type="evidence" value="ECO:0007669"/>
    <property type="project" value="UniProtKB-KW"/>
</dbReference>
<dbReference type="PRINTS" id="PR00080">
    <property type="entry name" value="SDRFAMILY"/>
</dbReference>
<keyword evidence="2" id="KW-0521">NADP</keyword>
<comment type="caution">
    <text evidence="5">The sequence shown here is derived from an EMBL/GenBank/DDBJ whole genome shotgun (WGS) entry which is preliminary data.</text>
</comment>
<evidence type="ECO:0000256" key="1">
    <source>
        <dbReference type="ARBA" id="ARBA00006484"/>
    </source>
</evidence>
<dbReference type="SUPFAM" id="SSF51735">
    <property type="entry name" value="NAD(P)-binding Rossmann-fold domains"/>
    <property type="match status" value="1"/>
</dbReference>